<name>A0AAD3DJ04_9CHLO</name>
<evidence type="ECO:0000313" key="2">
    <source>
        <dbReference type="EMBL" id="GFR42685.1"/>
    </source>
</evidence>
<feature type="compositionally biased region" description="Low complexity" evidence="1">
    <location>
        <begin position="391"/>
        <end position="401"/>
    </location>
</feature>
<dbReference type="EMBL" id="BMAR01000003">
    <property type="protein sequence ID" value="GFR42685.1"/>
    <property type="molecule type" value="Genomic_DNA"/>
</dbReference>
<protein>
    <submittedName>
        <fullName evidence="2">Uncharacterized protein</fullName>
    </submittedName>
</protein>
<organism evidence="2 3">
    <name type="scientific">Astrephomene gubernaculifera</name>
    <dbReference type="NCBI Taxonomy" id="47775"/>
    <lineage>
        <taxon>Eukaryota</taxon>
        <taxon>Viridiplantae</taxon>
        <taxon>Chlorophyta</taxon>
        <taxon>core chlorophytes</taxon>
        <taxon>Chlorophyceae</taxon>
        <taxon>CS clade</taxon>
        <taxon>Chlamydomonadales</taxon>
        <taxon>Astrephomenaceae</taxon>
        <taxon>Astrephomene</taxon>
    </lineage>
</organism>
<feature type="compositionally biased region" description="Low complexity" evidence="1">
    <location>
        <begin position="304"/>
        <end position="314"/>
    </location>
</feature>
<dbReference type="Gene3D" id="3.40.50.10810">
    <property type="entry name" value="Tandem AAA-ATPase domain"/>
    <property type="match status" value="1"/>
</dbReference>
<keyword evidence="3" id="KW-1185">Reference proteome</keyword>
<sequence length="555" mass="57752">MSDRMTAPVCSPLVLSRTAPLQCPATTPSTGRHHQEHLKAVYDKAQEALTAASSVVADIASGLYDLESCQTDVSARLCGRPSRVIGKKRKLSPSVYDYNDSCFFASSKADTPTQELLPASRSELRNHQLQAVRWLASLERCGAGGVLADELDQDRRAEVAGLMSHLASNPPDLLPLPVPVPMPSQAFAAQQQQQQQQQCQGAGRQTQQGQQQQAGFAGVGGPLSAAPHTANAVVLLAPGSSLAAWSEAISEHVDVTVQVYDGSPASTAALQTACAGCAPSPMLRPGTAATTRRTANGGAGPLTGSASSGSNSSAAGVFPPVLQPAPPLQLFRACTSAGSSKLLVVLAPLEHLPRDVAVLSQLPQRMMVVDLAARPGGGGRREAGGSGGGAAAASGDSSGSANRPFGPFSSGFAVGSDSGPRQPCPRAEGMDLESYPHLHLLTRMPAASRVLLSAGLSEPRGDGIWLLLQLLAPNVQQPLWQAVSELQQGLLASGDVGAQCRERVLGELRERLWGLLRPLTLHRRARDVDLGTMRSAATSLNLYDHFSAAKADGGA</sequence>
<feature type="region of interest" description="Disordered" evidence="1">
    <location>
        <begin position="285"/>
        <end position="314"/>
    </location>
</feature>
<feature type="region of interest" description="Disordered" evidence="1">
    <location>
        <begin position="376"/>
        <end position="401"/>
    </location>
</feature>
<evidence type="ECO:0000313" key="3">
    <source>
        <dbReference type="Proteomes" id="UP001054857"/>
    </source>
</evidence>
<proteinExistence type="predicted"/>
<evidence type="ECO:0000256" key="1">
    <source>
        <dbReference type="SAM" id="MobiDB-lite"/>
    </source>
</evidence>
<feature type="compositionally biased region" description="Low complexity" evidence="1">
    <location>
        <begin position="286"/>
        <end position="296"/>
    </location>
</feature>
<comment type="caution">
    <text evidence="2">The sequence shown here is derived from an EMBL/GenBank/DDBJ whole genome shotgun (WGS) entry which is preliminary data.</text>
</comment>
<dbReference type="AlphaFoldDB" id="A0AAD3DJ04"/>
<gene>
    <name evidence="2" type="ORF">Agub_g3496</name>
</gene>
<dbReference type="InterPro" id="IPR038718">
    <property type="entry name" value="SNF2-like_sf"/>
</dbReference>
<dbReference type="Proteomes" id="UP001054857">
    <property type="component" value="Unassembled WGS sequence"/>
</dbReference>
<feature type="region of interest" description="Disordered" evidence="1">
    <location>
        <begin position="194"/>
        <end position="216"/>
    </location>
</feature>
<reference evidence="2 3" key="1">
    <citation type="journal article" date="2021" name="Sci. Rep.">
        <title>Genome sequencing of the multicellular alga Astrephomene provides insights into convergent evolution of germ-soma differentiation.</title>
        <authorList>
            <person name="Yamashita S."/>
            <person name="Yamamoto K."/>
            <person name="Matsuzaki R."/>
            <person name="Suzuki S."/>
            <person name="Yamaguchi H."/>
            <person name="Hirooka S."/>
            <person name="Minakuchi Y."/>
            <person name="Miyagishima S."/>
            <person name="Kawachi M."/>
            <person name="Toyoda A."/>
            <person name="Nozaki H."/>
        </authorList>
    </citation>
    <scope>NUCLEOTIDE SEQUENCE [LARGE SCALE GENOMIC DNA]</scope>
    <source>
        <strain evidence="2 3">NIES-4017</strain>
    </source>
</reference>
<accession>A0AAD3DJ04</accession>